<evidence type="ECO:0000256" key="2">
    <source>
        <dbReference type="ARBA" id="ARBA00022748"/>
    </source>
</evidence>
<dbReference type="PANTHER" id="PTHR42852:SF6">
    <property type="entry name" value="THIOL:DISULFIDE INTERCHANGE PROTEIN DSBE"/>
    <property type="match status" value="1"/>
</dbReference>
<keyword evidence="7" id="KW-1185">Reference proteome</keyword>
<dbReference type="EMBL" id="LRDB01000001">
    <property type="protein sequence ID" value="KYG83817.1"/>
    <property type="molecule type" value="Genomic_DNA"/>
</dbReference>
<comment type="caution">
    <text evidence="6">The sequence shown here is derived from an EMBL/GenBank/DDBJ whole genome shotgun (WGS) entry which is preliminary data.</text>
</comment>
<gene>
    <name evidence="6" type="ORF">AWN68_03160</name>
</gene>
<dbReference type="GO" id="GO:0030313">
    <property type="term" value="C:cell envelope"/>
    <property type="evidence" value="ECO:0007669"/>
    <property type="project" value="UniProtKB-SubCell"/>
</dbReference>
<dbReference type="PROSITE" id="PS51257">
    <property type="entry name" value="PROKAR_LIPOPROTEIN"/>
    <property type="match status" value="1"/>
</dbReference>
<dbReference type="GO" id="GO:0016491">
    <property type="term" value="F:oxidoreductase activity"/>
    <property type="evidence" value="ECO:0007669"/>
    <property type="project" value="InterPro"/>
</dbReference>
<dbReference type="InterPro" id="IPR036249">
    <property type="entry name" value="Thioredoxin-like_sf"/>
</dbReference>
<evidence type="ECO:0000256" key="4">
    <source>
        <dbReference type="ARBA" id="ARBA00023284"/>
    </source>
</evidence>
<dbReference type="PANTHER" id="PTHR42852">
    <property type="entry name" value="THIOL:DISULFIDE INTERCHANGE PROTEIN DSBE"/>
    <property type="match status" value="1"/>
</dbReference>
<keyword evidence="3" id="KW-1015">Disulfide bond</keyword>
<evidence type="ECO:0000256" key="3">
    <source>
        <dbReference type="ARBA" id="ARBA00023157"/>
    </source>
</evidence>
<evidence type="ECO:0000313" key="6">
    <source>
        <dbReference type="EMBL" id="KYG83817.1"/>
    </source>
</evidence>
<keyword evidence="2" id="KW-0201">Cytochrome c-type biogenesis</keyword>
<dbReference type="STRING" id="296218.AWN68_03160"/>
<dbReference type="Gene3D" id="3.40.30.10">
    <property type="entry name" value="Glutaredoxin"/>
    <property type="match status" value="1"/>
</dbReference>
<keyword evidence="4" id="KW-0676">Redox-active center</keyword>
<feature type="domain" description="Thioredoxin" evidence="5">
    <location>
        <begin position="332"/>
        <end position="500"/>
    </location>
</feature>
<sequence>MKKNAFAYILVITLLAFGCGQKTIIEEIQAPEKNEVTFFIDNNSDSPIRIRFYRSMSDSLEADYYTKEGKDTLTIPIYQPEVILISHKSIYSDTLYVTKGDSISIRLPKSGEAFQLIGGRKSISESGTSQAYLDSLYNLYISTNSEFKPLEIKADFERINLGLPMTLNKALLDTNPDSFNLLVEGLLNKLSEQRITQEGTSGSSDWNELKLDLEKRKAFYRLMSLLRWTKSQEIKDRAFASTMFTDESIINSRFGLGYFQNFIIQIVLEGKTDRSRSMEYINFKEAYDRLPNHIPEGELLKIARERSLYQMVEYKEPYGEISDYLNEYMMTYKDSTFLEEFTEQFLLGYEKQVNEKVGLNLLKEDGSVIRFQDILIKNKGKVIYVDYWASWCSPCIEAMPYAEKLREEYAGQNIIFVYLSSDNDQSDWKKAVERYDLSDLENNYLSLNHKNSDWVKNLKIQSIPRYLIFDTHGKLVEADAPGPKDPSIKTLLEKYIYAQD</sequence>
<dbReference type="RefSeq" id="WP_068411278.1">
    <property type="nucleotide sequence ID" value="NZ_LRDB01000001.1"/>
</dbReference>
<reference evidence="6 7" key="1">
    <citation type="submission" date="2016-01" db="EMBL/GenBank/DDBJ databases">
        <title>Genome sequencing of Roseivirga echinicomitans KMM 6058.</title>
        <authorList>
            <person name="Selvaratnam C."/>
            <person name="Thevarajoo S."/>
            <person name="Goh K.M."/>
            <person name="Ee R."/>
            <person name="Chan K.-G."/>
            <person name="Chong C.S."/>
        </authorList>
    </citation>
    <scope>NUCLEOTIDE SEQUENCE [LARGE SCALE GENOMIC DNA]</scope>
    <source>
        <strain evidence="6 7">KMM 6058</strain>
    </source>
</reference>
<dbReference type="PROSITE" id="PS51352">
    <property type="entry name" value="THIOREDOXIN_2"/>
    <property type="match status" value="1"/>
</dbReference>
<name>A0A150XYI0_9BACT</name>
<dbReference type="InterPro" id="IPR013766">
    <property type="entry name" value="Thioredoxin_domain"/>
</dbReference>
<dbReference type="CDD" id="cd02966">
    <property type="entry name" value="TlpA_like_family"/>
    <property type="match status" value="1"/>
</dbReference>
<dbReference type="OrthoDB" id="6399635at2"/>
<dbReference type="InterPro" id="IPR050553">
    <property type="entry name" value="Thioredoxin_ResA/DsbE_sf"/>
</dbReference>
<evidence type="ECO:0000256" key="1">
    <source>
        <dbReference type="ARBA" id="ARBA00004196"/>
    </source>
</evidence>
<dbReference type="Pfam" id="PF08534">
    <property type="entry name" value="Redoxin"/>
    <property type="match status" value="1"/>
</dbReference>
<organism evidence="6 7">
    <name type="scientific">Roseivirga echinicomitans</name>
    <dbReference type="NCBI Taxonomy" id="296218"/>
    <lineage>
        <taxon>Bacteria</taxon>
        <taxon>Pseudomonadati</taxon>
        <taxon>Bacteroidota</taxon>
        <taxon>Cytophagia</taxon>
        <taxon>Cytophagales</taxon>
        <taxon>Roseivirgaceae</taxon>
        <taxon>Roseivirga</taxon>
    </lineage>
</organism>
<comment type="subcellular location">
    <subcellularLocation>
        <location evidence="1">Cell envelope</location>
    </subcellularLocation>
</comment>
<dbReference type="InterPro" id="IPR013740">
    <property type="entry name" value="Redoxin"/>
</dbReference>
<dbReference type="SUPFAM" id="SSF52833">
    <property type="entry name" value="Thioredoxin-like"/>
    <property type="match status" value="1"/>
</dbReference>
<dbReference type="AlphaFoldDB" id="A0A150XYI0"/>
<accession>A0A150XYI0</accession>
<evidence type="ECO:0000313" key="7">
    <source>
        <dbReference type="Proteomes" id="UP000075615"/>
    </source>
</evidence>
<proteinExistence type="predicted"/>
<dbReference type="GO" id="GO:0017004">
    <property type="term" value="P:cytochrome complex assembly"/>
    <property type="evidence" value="ECO:0007669"/>
    <property type="project" value="UniProtKB-KW"/>
</dbReference>
<protein>
    <recommendedName>
        <fullName evidence="5">Thioredoxin domain-containing protein</fullName>
    </recommendedName>
</protein>
<dbReference type="Proteomes" id="UP000075615">
    <property type="component" value="Unassembled WGS sequence"/>
</dbReference>
<evidence type="ECO:0000259" key="5">
    <source>
        <dbReference type="PROSITE" id="PS51352"/>
    </source>
</evidence>